<dbReference type="InterPro" id="IPR036388">
    <property type="entry name" value="WH-like_DNA-bd_sf"/>
</dbReference>
<dbReference type="Pfam" id="PF12802">
    <property type="entry name" value="MarR_2"/>
    <property type="match status" value="1"/>
</dbReference>
<dbReference type="InterPro" id="IPR000835">
    <property type="entry name" value="HTH_MarR-typ"/>
</dbReference>
<proteinExistence type="predicted"/>
<sequence>MREVAERVVLSRNRVSRLVDEMARLGLVNERPDPTHERLTRALITEEALAAA</sequence>
<evidence type="ECO:0000259" key="1">
    <source>
        <dbReference type="Pfam" id="PF12802"/>
    </source>
</evidence>
<evidence type="ECO:0000313" key="3">
    <source>
        <dbReference type="Proteomes" id="UP000646738"/>
    </source>
</evidence>
<evidence type="ECO:0000313" key="2">
    <source>
        <dbReference type="EMBL" id="GHI52367.1"/>
    </source>
</evidence>
<dbReference type="EMBL" id="BNEA01000007">
    <property type="protein sequence ID" value="GHI52367.1"/>
    <property type="molecule type" value="Genomic_DNA"/>
</dbReference>
<accession>A0ABQ3R973</accession>
<protein>
    <recommendedName>
        <fullName evidence="1">HTH marR-type domain-containing protein</fullName>
    </recommendedName>
</protein>
<dbReference type="SUPFAM" id="SSF46785">
    <property type="entry name" value="Winged helix' DNA-binding domain"/>
    <property type="match status" value="1"/>
</dbReference>
<comment type="caution">
    <text evidence="2">The sequence shown here is derived from an EMBL/GenBank/DDBJ whole genome shotgun (WGS) entry which is preliminary data.</text>
</comment>
<name>A0ABQ3R973_STRRR</name>
<keyword evidence="3" id="KW-1185">Reference proteome</keyword>
<dbReference type="Gene3D" id="1.10.10.10">
    <property type="entry name" value="Winged helix-like DNA-binding domain superfamily/Winged helix DNA-binding domain"/>
    <property type="match status" value="1"/>
</dbReference>
<gene>
    <name evidence="2" type="ORF">Srubr_22130</name>
</gene>
<organism evidence="2 3">
    <name type="scientific">Streptomyces rubradiris</name>
    <name type="common">Streptomyces achromogenes subsp. rubradiris</name>
    <dbReference type="NCBI Taxonomy" id="285531"/>
    <lineage>
        <taxon>Bacteria</taxon>
        <taxon>Bacillati</taxon>
        <taxon>Actinomycetota</taxon>
        <taxon>Actinomycetes</taxon>
        <taxon>Kitasatosporales</taxon>
        <taxon>Streptomycetaceae</taxon>
        <taxon>Streptomyces</taxon>
    </lineage>
</organism>
<feature type="domain" description="HTH marR-type" evidence="1">
    <location>
        <begin position="1"/>
        <end position="38"/>
    </location>
</feature>
<dbReference type="Proteomes" id="UP000646738">
    <property type="component" value="Unassembled WGS sequence"/>
</dbReference>
<dbReference type="InterPro" id="IPR036390">
    <property type="entry name" value="WH_DNA-bd_sf"/>
</dbReference>
<reference evidence="3" key="1">
    <citation type="submission" date="2023-07" db="EMBL/GenBank/DDBJ databases">
        <title>Whole genome shotgun sequence of Streptomyces achromogenes subsp. rubradiris NBRC 14000.</title>
        <authorList>
            <person name="Komaki H."/>
            <person name="Tamura T."/>
        </authorList>
    </citation>
    <scope>NUCLEOTIDE SEQUENCE [LARGE SCALE GENOMIC DNA]</scope>
    <source>
        <strain evidence="3">NBRC 14000</strain>
    </source>
</reference>
<dbReference type="RefSeq" id="WP_189991059.1">
    <property type="nucleotide sequence ID" value="NZ_BNCB01000003.1"/>
</dbReference>